<evidence type="ECO:0000256" key="1">
    <source>
        <dbReference type="SAM" id="MobiDB-lite"/>
    </source>
</evidence>
<dbReference type="Proteomes" id="UP000186922">
    <property type="component" value="Unassembled WGS sequence"/>
</dbReference>
<organism evidence="2 3">
    <name type="scientific">Ramazzottius varieornatus</name>
    <name type="common">Water bear</name>
    <name type="synonym">Tardigrade</name>
    <dbReference type="NCBI Taxonomy" id="947166"/>
    <lineage>
        <taxon>Eukaryota</taxon>
        <taxon>Metazoa</taxon>
        <taxon>Ecdysozoa</taxon>
        <taxon>Tardigrada</taxon>
        <taxon>Eutardigrada</taxon>
        <taxon>Parachela</taxon>
        <taxon>Hypsibioidea</taxon>
        <taxon>Ramazzottiidae</taxon>
        <taxon>Ramazzottius</taxon>
    </lineage>
</organism>
<sequence length="152" mass="17683">MASSHERQRIVADLETLIVAEEVVSLLCDDYDELPPTEDAENLTSPRNILSLTSATRYLLPRTEVPNSKHFFHNVLPKLDNDRWRQEVRMSKESFRNLQRPPSRIPEQIPTSTNSSRIPARRLPLPSRLRRHTCGQDRATFWNIRRKCGIVL</sequence>
<gene>
    <name evidence="2" type="primary">RvY_03608-1</name>
    <name evidence="2" type="synonym">RvY_03608.1</name>
    <name evidence="2" type="ORF">RvY_03608</name>
</gene>
<proteinExistence type="predicted"/>
<feature type="region of interest" description="Disordered" evidence="1">
    <location>
        <begin position="93"/>
        <end position="119"/>
    </location>
</feature>
<protein>
    <submittedName>
        <fullName evidence="2">Uncharacterized protein</fullName>
    </submittedName>
</protein>
<comment type="caution">
    <text evidence="2">The sequence shown here is derived from an EMBL/GenBank/DDBJ whole genome shotgun (WGS) entry which is preliminary data.</text>
</comment>
<reference evidence="2 3" key="1">
    <citation type="journal article" date="2016" name="Nat. Commun.">
        <title>Extremotolerant tardigrade genome and improved radiotolerance of human cultured cells by tardigrade-unique protein.</title>
        <authorList>
            <person name="Hashimoto T."/>
            <person name="Horikawa D.D."/>
            <person name="Saito Y."/>
            <person name="Kuwahara H."/>
            <person name="Kozuka-Hata H."/>
            <person name="Shin-I T."/>
            <person name="Minakuchi Y."/>
            <person name="Ohishi K."/>
            <person name="Motoyama A."/>
            <person name="Aizu T."/>
            <person name="Enomoto A."/>
            <person name="Kondo K."/>
            <person name="Tanaka S."/>
            <person name="Hara Y."/>
            <person name="Koshikawa S."/>
            <person name="Sagara H."/>
            <person name="Miura T."/>
            <person name="Yokobori S."/>
            <person name="Miyagawa K."/>
            <person name="Suzuki Y."/>
            <person name="Kubo T."/>
            <person name="Oyama M."/>
            <person name="Kohara Y."/>
            <person name="Fujiyama A."/>
            <person name="Arakawa K."/>
            <person name="Katayama T."/>
            <person name="Toyoda A."/>
            <person name="Kunieda T."/>
        </authorList>
    </citation>
    <scope>NUCLEOTIDE SEQUENCE [LARGE SCALE GENOMIC DNA]</scope>
    <source>
        <strain evidence="2 3">YOKOZUNA-1</strain>
    </source>
</reference>
<evidence type="ECO:0000313" key="2">
    <source>
        <dbReference type="EMBL" id="GAU91336.1"/>
    </source>
</evidence>
<dbReference type="AlphaFoldDB" id="A0A1D1UNP3"/>
<dbReference type="OrthoDB" id="8043154at2759"/>
<evidence type="ECO:0000313" key="3">
    <source>
        <dbReference type="Proteomes" id="UP000186922"/>
    </source>
</evidence>
<keyword evidence="3" id="KW-1185">Reference proteome</keyword>
<name>A0A1D1UNP3_RAMVA</name>
<accession>A0A1D1UNP3</accession>
<dbReference type="EMBL" id="BDGG01000002">
    <property type="protein sequence ID" value="GAU91336.1"/>
    <property type="molecule type" value="Genomic_DNA"/>
</dbReference>